<dbReference type="Proteomes" id="UP000076722">
    <property type="component" value="Unassembled WGS sequence"/>
</dbReference>
<dbReference type="AlphaFoldDB" id="A0A164T7J9"/>
<organism evidence="2 3">
    <name type="scientific">Sistotremastrum niveocremeum HHB9708</name>
    <dbReference type="NCBI Taxonomy" id="1314777"/>
    <lineage>
        <taxon>Eukaryota</taxon>
        <taxon>Fungi</taxon>
        <taxon>Dikarya</taxon>
        <taxon>Basidiomycota</taxon>
        <taxon>Agaricomycotina</taxon>
        <taxon>Agaricomycetes</taxon>
        <taxon>Sistotremastrales</taxon>
        <taxon>Sistotremastraceae</taxon>
        <taxon>Sertulicium</taxon>
        <taxon>Sertulicium niveocremeum</taxon>
    </lineage>
</organism>
<proteinExistence type="predicted"/>
<reference evidence="2 3" key="1">
    <citation type="journal article" date="2016" name="Mol. Biol. Evol.">
        <title>Comparative Genomics of Early-Diverging Mushroom-Forming Fungi Provides Insights into the Origins of Lignocellulose Decay Capabilities.</title>
        <authorList>
            <person name="Nagy L.G."/>
            <person name="Riley R."/>
            <person name="Tritt A."/>
            <person name="Adam C."/>
            <person name="Daum C."/>
            <person name="Floudas D."/>
            <person name="Sun H."/>
            <person name="Yadav J.S."/>
            <person name="Pangilinan J."/>
            <person name="Larsson K.H."/>
            <person name="Matsuura K."/>
            <person name="Barry K."/>
            <person name="Labutti K."/>
            <person name="Kuo R."/>
            <person name="Ohm R.A."/>
            <person name="Bhattacharya S.S."/>
            <person name="Shirouzu T."/>
            <person name="Yoshinaga Y."/>
            <person name="Martin F.M."/>
            <person name="Grigoriev I.V."/>
            <person name="Hibbett D.S."/>
        </authorList>
    </citation>
    <scope>NUCLEOTIDE SEQUENCE [LARGE SCALE GENOMIC DNA]</scope>
    <source>
        <strain evidence="2 3">HHB9708</strain>
    </source>
</reference>
<evidence type="ECO:0000313" key="3">
    <source>
        <dbReference type="Proteomes" id="UP000076722"/>
    </source>
</evidence>
<evidence type="ECO:0000256" key="1">
    <source>
        <dbReference type="SAM" id="MobiDB-lite"/>
    </source>
</evidence>
<protein>
    <submittedName>
        <fullName evidence="2">Uncharacterized protein</fullName>
    </submittedName>
</protein>
<feature type="region of interest" description="Disordered" evidence="1">
    <location>
        <begin position="13"/>
        <end position="66"/>
    </location>
</feature>
<dbReference type="EMBL" id="KV419411">
    <property type="protein sequence ID" value="KZS92141.1"/>
    <property type="molecule type" value="Genomic_DNA"/>
</dbReference>
<name>A0A164T7J9_9AGAM</name>
<sequence>MASNSIAALVDSTQHLSIKPSGPAHPAGTKTTHVKKATSAMSPPSELPASTPRSPANHEASGADSPLSWQTIQHIVSELQRDRALRDIVLKVVEDRGLVDEIREYLADIAELGEEGNMGGEGEEEEEEYGSRAWEAIAVADQEQKAREETFRLSESPKVKTNSVPFELPFTFSFDEFQGVVKLIQDFGMGPCYGIQVSRNGQPLLPSDDLPFKVYIERGRTSVYREVNPTKKSGTLWPWHPSISTIHFVKKDGSGGFSLLFNQVWGGGELSAESAALFLRGATNLGL</sequence>
<keyword evidence="3" id="KW-1185">Reference proteome</keyword>
<gene>
    <name evidence="2" type="ORF">SISNIDRAFT_486674</name>
</gene>
<accession>A0A164T7J9</accession>
<evidence type="ECO:0000313" key="2">
    <source>
        <dbReference type="EMBL" id="KZS92141.1"/>
    </source>
</evidence>